<sequence>MRDWNVEEEDKITSKVVKGKGKTRGKDGKTGKGAEEQDNESTYCFQNYDSKHHASKANMSWLTETSLEEEDILAKKLGSELKKMGAVVVLNDISRPLDEVEDITSIEDSRKIISHQIDVVFHIASYGMSGREQVGMLYLLSE</sequence>
<comment type="caution">
    <text evidence="2">The sequence shown here is derived from an EMBL/GenBank/DDBJ whole genome shotgun (WGS) entry which is preliminary data.</text>
</comment>
<dbReference type="OrthoDB" id="2735536at2759"/>
<feature type="compositionally biased region" description="Acidic residues" evidence="1">
    <location>
        <begin position="1"/>
        <end position="10"/>
    </location>
</feature>
<evidence type="ECO:0000256" key="1">
    <source>
        <dbReference type="SAM" id="MobiDB-lite"/>
    </source>
</evidence>
<protein>
    <submittedName>
        <fullName evidence="2">Uncharacterized protein</fullName>
    </submittedName>
</protein>
<dbReference type="Proteomes" id="UP000275408">
    <property type="component" value="Unassembled WGS sequence"/>
</dbReference>
<dbReference type="EMBL" id="RCHS01001348">
    <property type="protein sequence ID" value="RMX54004.1"/>
    <property type="molecule type" value="Genomic_DNA"/>
</dbReference>
<accession>A0A3M6UKF0</accession>
<dbReference type="AlphaFoldDB" id="A0A3M6UKF0"/>
<reference evidence="2 3" key="1">
    <citation type="journal article" date="2018" name="Sci. Rep.">
        <title>Comparative analysis of the Pocillopora damicornis genome highlights role of immune system in coral evolution.</title>
        <authorList>
            <person name="Cunning R."/>
            <person name="Bay R.A."/>
            <person name="Gillette P."/>
            <person name="Baker A.C."/>
            <person name="Traylor-Knowles N."/>
        </authorList>
    </citation>
    <scope>NUCLEOTIDE SEQUENCE [LARGE SCALE GENOMIC DNA]</scope>
    <source>
        <strain evidence="2">RSMAS</strain>
        <tissue evidence="2">Whole animal</tissue>
    </source>
</reference>
<feature type="compositionally biased region" description="Basic and acidic residues" evidence="1">
    <location>
        <begin position="24"/>
        <end position="35"/>
    </location>
</feature>
<evidence type="ECO:0000313" key="3">
    <source>
        <dbReference type="Proteomes" id="UP000275408"/>
    </source>
</evidence>
<evidence type="ECO:0000313" key="2">
    <source>
        <dbReference type="EMBL" id="RMX54004.1"/>
    </source>
</evidence>
<gene>
    <name evidence="2" type="ORF">pdam_00022333</name>
</gene>
<keyword evidence="3" id="KW-1185">Reference proteome</keyword>
<proteinExistence type="predicted"/>
<feature type="non-terminal residue" evidence="2">
    <location>
        <position position="142"/>
    </location>
</feature>
<feature type="region of interest" description="Disordered" evidence="1">
    <location>
        <begin position="1"/>
        <end position="41"/>
    </location>
</feature>
<organism evidence="2 3">
    <name type="scientific">Pocillopora damicornis</name>
    <name type="common">Cauliflower coral</name>
    <name type="synonym">Millepora damicornis</name>
    <dbReference type="NCBI Taxonomy" id="46731"/>
    <lineage>
        <taxon>Eukaryota</taxon>
        <taxon>Metazoa</taxon>
        <taxon>Cnidaria</taxon>
        <taxon>Anthozoa</taxon>
        <taxon>Hexacorallia</taxon>
        <taxon>Scleractinia</taxon>
        <taxon>Astrocoeniina</taxon>
        <taxon>Pocilloporidae</taxon>
        <taxon>Pocillopora</taxon>
    </lineage>
</organism>
<name>A0A3M6UKF0_POCDA</name>